<evidence type="ECO:0000256" key="4">
    <source>
        <dbReference type="ARBA" id="ARBA00022692"/>
    </source>
</evidence>
<gene>
    <name evidence="10" type="ORF">AAFH96_22540</name>
</gene>
<keyword evidence="5 7" id="KW-1133">Transmembrane helix</keyword>
<dbReference type="RefSeq" id="WP_375735513.1">
    <property type="nucleotide sequence ID" value="NZ_JBCGDC010000071.1"/>
</dbReference>
<evidence type="ECO:0000313" key="10">
    <source>
        <dbReference type="EMBL" id="MFB6395869.1"/>
    </source>
</evidence>
<dbReference type="PANTHER" id="PTHR43386">
    <property type="entry name" value="OLIGOPEPTIDE TRANSPORT SYSTEM PERMEASE PROTEIN APPC"/>
    <property type="match status" value="1"/>
</dbReference>
<keyword evidence="3" id="KW-1003">Cell membrane</keyword>
<keyword evidence="6 7" id="KW-0472">Membrane</keyword>
<dbReference type="EMBL" id="JBCGDC010000071">
    <property type="protein sequence ID" value="MFB6395869.1"/>
    <property type="molecule type" value="Genomic_DNA"/>
</dbReference>
<evidence type="ECO:0000256" key="2">
    <source>
        <dbReference type="ARBA" id="ARBA00022448"/>
    </source>
</evidence>
<evidence type="ECO:0000313" key="11">
    <source>
        <dbReference type="Proteomes" id="UP001582793"/>
    </source>
</evidence>
<dbReference type="InterPro" id="IPR035906">
    <property type="entry name" value="MetI-like_sf"/>
</dbReference>
<sequence>MSTPPGTAPGTVPLRPFWRRRPPARWRGRGRLDGRTRALWRRPMAVISITVILVWLLAAALAPVLPGPGPLAQDAGRFEAPSGTHWFGTDELGRDVFSRVLYGARTSLPLAVMLVALSLVAGTVLGALAGYFRGWVDSVLMRLCDLLFAFPGIVLAMVVTAVLGPSVTNAMLALVIISWPWYARIVRGLVISIGDAEYVSARRLLGVSAWRTLVEDVLPNIAGPVLVLATLDLGGAILLLSGLSFLGLGAQPPAAEWGLMVSSGTQYFQFWWVSTFPGLAIFSVVLAFNCLGDTLRDVFDPQTSFTRAPSAGAGGTAPDKTGGSAVTP</sequence>
<dbReference type="InterPro" id="IPR000515">
    <property type="entry name" value="MetI-like"/>
</dbReference>
<keyword evidence="11" id="KW-1185">Reference proteome</keyword>
<protein>
    <submittedName>
        <fullName evidence="10">ABC transporter permease</fullName>
    </submittedName>
</protein>
<evidence type="ECO:0000256" key="5">
    <source>
        <dbReference type="ARBA" id="ARBA00022989"/>
    </source>
</evidence>
<evidence type="ECO:0000256" key="3">
    <source>
        <dbReference type="ARBA" id="ARBA00022475"/>
    </source>
</evidence>
<evidence type="ECO:0000256" key="7">
    <source>
        <dbReference type="RuleBase" id="RU363032"/>
    </source>
</evidence>
<comment type="subcellular location">
    <subcellularLocation>
        <location evidence="1 7">Cell membrane</location>
        <topology evidence="1 7">Multi-pass membrane protein</topology>
    </subcellularLocation>
</comment>
<feature type="transmembrane region" description="Helical" evidence="7">
    <location>
        <begin position="108"/>
        <end position="131"/>
    </location>
</feature>
<dbReference type="PANTHER" id="PTHR43386:SF1">
    <property type="entry name" value="D,D-DIPEPTIDE TRANSPORT SYSTEM PERMEASE PROTEIN DDPC-RELATED"/>
    <property type="match status" value="1"/>
</dbReference>
<feature type="transmembrane region" description="Helical" evidence="7">
    <location>
        <begin position="270"/>
        <end position="291"/>
    </location>
</feature>
<reference evidence="10 11" key="1">
    <citation type="submission" date="2024-04" db="EMBL/GenBank/DDBJ databases">
        <title>Polymorphospora sp. isolated from Baiyangdian Lake in Xiong'an New Area.</title>
        <authorList>
            <person name="Zhang X."/>
            <person name="Liu J."/>
        </authorList>
    </citation>
    <scope>NUCLEOTIDE SEQUENCE [LARGE SCALE GENOMIC DNA]</scope>
    <source>
        <strain evidence="10 11">2-325</strain>
    </source>
</reference>
<evidence type="ECO:0000256" key="6">
    <source>
        <dbReference type="ARBA" id="ARBA00023136"/>
    </source>
</evidence>
<feature type="region of interest" description="Disordered" evidence="8">
    <location>
        <begin position="308"/>
        <end position="328"/>
    </location>
</feature>
<keyword evidence="2 7" id="KW-0813">Transport</keyword>
<name>A0ABV5CVS1_9ACTN</name>
<feature type="transmembrane region" description="Helical" evidence="7">
    <location>
        <begin position="143"/>
        <end position="164"/>
    </location>
</feature>
<dbReference type="Pfam" id="PF00528">
    <property type="entry name" value="BPD_transp_1"/>
    <property type="match status" value="1"/>
</dbReference>
<comment type="similarity">
    <text evidence="7">Belongs to the binding-protein-dependent transport system permease family.</text>
</comment>
<dbReference type="InterPro" id="IPR050366">
    <property type="entry name" value="BP-dependent_transpt_permease"/>
</dbReference>
<keyword evidence="4 7" id="KW-0812">Transmembrane</keyword>
<proteinExistence type="inferred from homology"/>
<accession>A0ABV5CVS1</accession>
<organism evidence="10 11">
    <name type="scientific">Polymorphospora lycopeni</name>
    <dbReference type="NCBI Taxonomy" id="3140240"/>
    <lineage>
        <taxon>Bacteria</taxon>
        <taxon>Bacillati</taxon>
        <taxon>Actinomycetota</taxon>
        <taxon>Actinomycetes</taxon>
        <taxon>Micromonosporales</taxon>
        <taxon>Micromonosporaceae</taxon>
        <taxon>Polymorphospora</taxon>
    </lineage>
</organism>
<dbReference type="SUPFAM" id="SSF161098">
    <property type="entry name" value="MetI-like"/>
    <property type="match status" value="1"/>
</dbReference>
<feature type="transmembrane region" description="Helical" evidence="7">
    <location>
        <begin position="170"/>
        <end position="193"/>
    </location>
</feature>
<evidence type="ECO:0000259" key="9">
    <source>
        <dbReference type="PROSITE" id="PS50928"/>
    </source>
</evidence>
<feature type="transmembrane region" description="Helical" evidence="7">
    <location>
        <begin position="225"/>
        <end position="250"/>
    </location>
</feature>
<feature type="transmembrane region" description="Helical" evidence="7">
    <location>
        <begin position="45"/>
        <end position="65"/>
    </location>
</feature>
<feature type="domain" description="ABC transmembrane type-1" evidence="9">
    <location>
        <begin position="104"/>
        <end position="292"/>
    </location>
</feature>
<evidence type="ECO:0000256" key="8">
    <source>
        <dbReference type="SAM" id="MobiDB-lite"/>
    </source>
</evidence>
<dbReference type="Gene3D" id="1.10.3720.10">
    <property type="entry name" value="MetI-like"/>
    <property type="match status" value="1"/>
</dbReference>
<comment type="caution">
    <text evidence="10">The sequence shown here is derived from an EMBL/GenBank/DDBJ whole genome shotgun (WGS) entry which is preliminary data.</text>
</comment>
<dbReference type="Proteomes" id="UP001582793">
    <property type="component" value="Unassembled WGS sequence"/>
</dbReference>
<dbReference type="CDD" id="cd06261">
    <property type="entry name" value="TM_PBP2"/>
    <property type="match status" value="1"/>
</dbReference>
<dbReference type="PROSITE" id="PS50928">
    <property type="entry name" value="ABC_TM1"/>
    <property type="match status" value="1"/>
</dbReference>
<evidence type="ECO:0000256" key="1">
    <source>
        <dbReference type="ARBA" id="ARBA00004651"/>
    </source>
</evidence>